<name>A0A2W5XC29_9CAUL</name>
<sequence length="60" mass="6654">MHLRRVQDGAAGVRLWPSPGAKPLTPETSTNESIGLALTPRPRLSITLDGYRIEMRDRTP</sequence>
<organism evidence="5 6">
    <name type="scientific">Caulobacter segnis</name>
    <dbReference type="NCBI Taxonomy" id="88688"/>
    <lineage>
        <taxon>Bacteria</taxon>
        <taxon>Pseudomonadati</taxon>
        <taxon>Pseudomonadota</taxon>
        <taxon>Alphaproteobacteria</taxon>
        <taxon>Caulobacterales</taxon>
        <taxon>Caulobacteraceae</taxon>
        <taxon>Caulobacter</taxon>
    </lineage>
</organism>
<evidence type="ECO:0000313" key="6">
    <source>
        <dbReference type="Proteomes" id="UP000249393"/>
    </source>
</evidence>
<evidence type="ECO:0000256" key="4">
    <source>
        <dbReference type="SAM" id="MobiDB-lite"/>
    </source>
</evidence>
<proteinExistence type="predicted"/>
<keyword evidence="2" id="KW-0472">Membrane</keyword>
<comment type="caution">
    <text evidence="5">The sequence shown here is derived from an EMBL/GenBank/DDBJ whole genome shotgun (WGS) entry which is preliminary data.</text>
</comment>
<keyword evidence="3" id="KW-0998">Cell outer membrane</keyword>
<evidence type="ECO:0000256" key="1">
    <source>
        <dbReference type="ARBA" id="ARBA00004442"/>
    </source>
</evidence>
<comment type="subcellular location">
    <subcellularLocation>
        <location evidence="1">Cell outer membrane</location>
    </subcellularLocation>
</comment>
<evidence type="ECO:0000256" key="3">
    <source>
        <dbReference type="ARBA" id="ARBA00023237"/>
    </source>
</evidence>
<accession>A0A2W5XC29</accession>
<evidence type="ECO:0000256" key="2">
    <source>
        <dbReference type="ARBA" id="ARBA00023136"/>
    </source>
</evidence>
<protein>
    <submittedName>
        <fullName evidence="5">Uncharacterized protein</fullName>
    </submittedName>
</protein>
<feature type="region of interest" description="Disordered" evidence="4">
    <location>
        <begin position="1"/>
        <end position="37"/>
    </location>
</feature>
<dbReference type="Gene3D" id="2.40.170.20">
    <property type="entry name" value="TonB-dependent receptor, beta-barrel domain"/>
    <property type="match status" value="1"/>
</dbReference>
<dbReference type="SUPFAM" id="SSF56935">
    <property type="entry name" value="Porins"/>
    <property type="match status" value="1"/>
</dbReference>
<dbReference type="GO" id="GO:0009279">
    <property type="term" value="C:cell outer membrane"/>
    <property type="evidence" value="ECO:0007669"/>
    <property type="project" value="UniProtKB-SubCell"/>
</dbReference>
<reference evidence="5 6" key="1">
    <citation type="submission" date="2017-08" db="EMBL/GenBank/DDBJ databases">
        <title>Infants hospitalized years apart are colonized by the same room-sourced microbial strains.</title>
        <authorList>
            <person name="Brooks B."/>
            <person name="Olm M.R."/>
            <person name="Firek B.A."/>
            <person name="Baker R."/>
            <person name="Thomas B.C."/>
            <person name="Morowitz M.J."/>
            <person name="Banfield J.F."/>
        </authorList>
    </citation>
    <scope>NUCLEOTIDE SEQUENCE [LARGE SCALE GENOMIC DNA]</scope>
    <source>
        <strain evidence="5">S2_003_000_R2_4</strain>
    </source>
</reference>
<dbReference type="EMBL" id="QFQZ01000021">
    <property type="protein sequence ID" value="PZR34871.1"/>
    <property type="molecule type" value="Genomic_DNA"/>
</dbReference>
<dbReference type="AlphaFoldDB" id="A0A2W5XC29"/>
<dbReference type="Proteomes" id="UP000249393">
    <property type="component" value="Unassembled WGS sequence"/>
</dbReference>
<dbReference type="InterPro" id="IPR036942">
    <property type="entry name" value="Beta-barrel_TonB_sf"/>
</dbReference>
<gene>
    <name evidence="5" type="ORF">DI526_08760</name>
</gene>
<evidence type="ECO:0000313" key="5">
    <source>
        <dbReference type="EMBL" id="PZR34871.1"/>
    </source>
</evidence>